<keyword evidence="2" id="KW-0813">Transport</keyword>
<comment type="caution">
    <text evidence="7">The sequence shown here is derived from an EMBL/GenBank/DDBJ whole genome shotgun (WGS) entry which is preliminary data.</text>
</comment>
<sequence>MTIMSPDSTFTGTTVGDSTAVPPLSRQEWALLCSAYLSQFVASSFFYMAMTAILRSRGVPLEQLGWIYLLGIVPGFKFLWAPVLDRYGFGRHGHFGIWLALMQALLIITLLWLGMLPMSPEQPLPLAALVTGCLLIALLTSVQDIAADGLSCRLLGPAQRGLGNALQMACGMLGFAAGGGGVLIMVEHWGWQPAIWSLTALNTLTLVQALAYREPAHARPAPHAQLTIPQQWQRLWRFWQQPGTGWRWLLVVATANAGFCMAYGLMTPMLVDAGWSMGQIGQYLNIYGVLIGTLSMGGIGLLMRRWSLARTMRWVLGAQILAVLAVILMHWGLNRHAPTALIVLCIAAYMAFYTPVDVLLPTLMMERASGSTPATDFSMQNGIYFGSGILISSAAGLQLAAATGYGTTLGIALLASIVLAVAIPRLWRSANARAKDPQKNPRAS</sequence>
<accession>A0A426FP48</accession>
<dbReference type="Gene3D" id="1.20.1250.20">
    <property type="entry name" value="MFS general substrate transporter like domains"/>
    <property type="match status" value="1"/>
</dbReference>
<feature type="transmembrane region" description="Helical" evidence="6">
    <location>
        <begin position="126"/>
        <end position="146"/>
    </location>
</feature>
<dbReference type="GO" id="GO:0016020">
    <property type="term" value="C:membrane"/>
    <property type="evidence" value="ECO:0007669"/>
    <property type="project" value="UniProtKB-SubCell"/>
</dbReference>
<evidence type="ECO:0000313" key="8">
    <source>
        <dbReference type="Proteomes" id="UP000270261"/>
    </source>
</evidence>
<dbReference type="InterPro" id="IPR036259">
    <property type="entry name" value="MFS_trans_sf"/>
</dbReference>
<dbReference type="GO" id="GO:0022857">
    <property type="term" value="F:transmembrane transporter activity"/>
    <property type="evidence" value="ECO:0007669"/>
    <property type="project" value="InterPro"/>
</dbReference>
<feature type="transmembrane region" description="Helical" evidence="6">
    <location>
        <begin position="314"/>
        <end position="333"/>
    </location>
</feature>
<dbReference type="InterPro" id="IPR011701">
    <property type="entry name" value="MFS"/>
</dbReference>
<dbReference type="InterPro" id="IPR004752">
    <property type="entry name" value="AmpG_permease/AT-1"/>
</dbReference>
<keyword evidence="3 6" id="KW-0812">Transmembrane</keyword>
<dbReference type="PANTHER" id="PTHR12778">
    <property type="entry name" value="SOLUTE CARRIER FAMILY 33 ACETYL-COA TRANSPORTER -RELATED"/>
    <property type="match status" value="1"/>
</dbReference>
<keyword evidence="4 6" id="KW-1133">Transmembrane helix</keyword>
<feature type="transmembrane region" description="Helical" evidence="6">
    <location>
        <begin position="95"/>
        <end position="114"/>
    </location>
</feature>
<gene>
    <name evidence="7" type="ORF">EHV23_14150</name>
</gene>
<feature type="transmembrane region" description="Helical" evidence="6">
    <location>
        <begin position="283"/>
        <end position="302"/>
    </location>
</feature>
<feature type="transmembrane region" description="Helical" evidence="6">
    <location>
        <begin position="339"/>
        <end position="360"/>
    </location>
</feature>
<feature type="transmembrane region" description="Helical" evidence="6">
    <location>
        <begin position="381"/>
        <end position="401"/>
    </location>
</feature>
<organism evidence="7 8">
    <name type="scientific">Lautropia dentalis</name>
    <dbReference type="NCBI Taxonomy" id="2490857"/>
    <lineage>
        <taxon>Bacteria</taxon>
        <taxon>Pseudomonadati</taxon>
        <taxon>Pseudomonadota</taxon>
        <taxon>Betaproteobacteria</taxon>
        <taxon>Burkholderiales</taxon>
        <taxon>Burkholderiaceae</taxon>
        <taxon>Lautropia</taxon>
    </lineage>
</organism>
<dbReference type="Proteomes" id="UP000270261">
    <property type="component" value="Unassembled WGS sequence"/>
</dbReference>
<evidence type="ECO:0000313" key="7">
    <source>
        <dbReference type="EMBL" id="RRN44439.1"/>
    </source>
</evidence>
<dbReference type="EMBL" id="RRUE01000002">
    <property type="protein sequence ID" value="RRN44439.1"/>
    <property type="molecule type" value="Genomic_DNA"/>
</dbReference>
<feature type="transmembrane region" description="Helical" evidence="6">
    <location>
        <begin position="407"/>
        <end position="427"/>
    </location>
</feature>
<evidence type="ECO:0000256" key="1">
    <source>
        <dbReference type="ARBA" id="ARBA00004141"/>
    </source>
</evidence>
<name>A0A426FP48_9BURK</name>
<dbReference type="AlphaFoldDB" id="A0A426FP48"/>
<feature type="transmembrane region" description="Helical" evidence="6">
    <location>
        <begin position="248"/>
        <end position="271"/>
    </location>
</feature>
<evidence type="ECO:0000256" key="6">
    <source>
        <dbReference type="SAM" id="Phobius"/>
    </source>
</evidence>
<protein>
    <submittedName>
        <fullName evidence="7">MFS transporter</fullName>
    </submittedName>
</protein>
<evidence type="ECO:0000256" key="3">
    <source>
        <dbReference type="ARBA" id="ARBA00022692"/>
    </source>
</evidence>
<keyword evidence="5 6" id="KW-0472">Membrane</keyword>
<keyword evidence="8" id="KW-1185">Reference proteome</keyword>
<reference evidence="7 8" key="1">
    <citation type="submission" date="2018-11" db="EMBL/GenBank/DDBJ databases">
        <title>Genome sequencing of Lautropia sp. KCOM 2505 (= ChDC F240).</title>
        <authorList>
            <person name="Kook J.-K."/>
            <person name="Park S.-N."/>
            <person name="Lim Y.K."/>
        </authorList>
    </citation>
    <scope>NUCLEOTIDE SEQUENCE [LARGE SCALE GENOMIC DNA]</scope>
    <source>
        <strain evidence="7 8">KCOM 2505</strain>
    </source>
</reference>
<evidence type="ECO:0000256" key="5">
    <source>
        <dbReference type="ARBA" id="ARBA00023136"/>
    </source>
</evidence>
<evidence type="ECO:0000256" key="4">
    <source>
        <dbReference type="ARBA" id="ARBA00022989"/>
    </source>
</evidence>
<feature type="transmembrane region" description="Helical" evidence="6">
    <location>
        <begin position="29"/>
        <end position="54"/>
    </location>
</feature>
<feature type="transmembrane region" description="Helical" evidence="6">
    <location>
        <begin position="166"/>
        <end position="186"/>
    </location>
</feature>
<dbReference type="Pfam" id="PF07690">
    <property type="entry name" value="MFS_1"/>
    <property type="match status" value="1"/>
</dbReference>
<comment type="subcellular location">
    <subcellularLocation>
        <location evidence="1">Membrane</location>
        <topology evidence="1">Multi-pass membrane protein</topology>
    </subcellularLocation>
</comment>
<feature type="transmembrane region" description="Helical" evidence="6">
    <location>
        <begin position="66"/>
        <end position="83"/>
    </location>
</feature>
<evidence type="ECO:0000256" key="2">
    <source>
        <dbReference type="ARBA" id="ARBA00022448"/>
    </source>
</evidence>
<dbReference type="PANTHER" id="PTHR12778:SF10">
    <property type="entry name" value="MAJOR FACILITATOR SUPERFAMILY DOMAIN-CONTAINING PROTEIN 3"/>
    <property type="match status" value="1"/>
</dbReference>
<dbReference type="SUPFAM" id="SSF103473">
    <property type="entry name" value="MFS general substrate transporter"/>
    <property type="match status" value="1"/>
</dbReference>
<proteinExistence type="predicted"/>